<reference evidence="2" key="2">
    <citation type="journal article" date="2021" name="Microbiol. Resour. Announc.">
        <title>Complete Genome Sequences of Three Human Oral Treponema parvum Isolates.</title>
        <authorList>
            <person name="Zeng H."/>
            <person name="Watt R.M."/>
        </authorList>
    </citation>
    <scope>NUCLEOTIDE SEQUENCE</scope>
    <source>
        <strain evidence="2">ATCC 700773</strain>
    </source>
</reference>
<reference evidence="2" key="1">
    <citation type="submission" date="2020-05" db="EMBL/GenBank/DDBJ databases">
        <authorList>
            <person name="Zeng H."/>
            <person name="Chan Y.K."/>
            <person name="Watt R.M."/>
        </authorList>
    </citation>
    <scope>NUCLEOTIDE SEQUENCE</scope>
    <source>
        <strain evidence="2">ATCC 700773</strain>
    </source>
</reference>
<proteinExistence type="predicted"/>
<dbReference type="RefSeq" id="WP_210117840.1">
    <property type="nucleotide sequence ID" value="NZ_CP054257.1"/>
</dbReference>
<feature type="coiled-coil region" evidence="1">
    <location>
        <begin position="237"/>
        <end position="264"/>
    </location>
</feature>
<evidence type="ECO:0000256" key="1">
    <source>
        <dbReference type="SAM" id="Coils"/>
    </source>
</evidence>
<dbReference type="AlphaFoldDB" id="A0A975EXZ3"/>
<evidence type="ECO:0000313" key="2">
    <source>
        <dbReference type="EMBL" id="QTQ11045.1"/>
    </source>
</evidence>
<name>A0A975EXZ3_9SPIR</name>
<protein>
    <submittedName>
        <fullName evidence="2">Uncharacterized protein</fullName>
    </submittedName>
</protein>
<dbReference type="EMBL" id="CP054257">
    <property type="protein sequence ID" value="QTQ11045.1"/>
    <property type="molecule type" value="Genomic_DNA"/>
</dbReference>
<dbReference type="Proteomes" id="UP000671995">
    <property type="component" value="Chromosome"/>
</dbReference>
<keyword evidence="1" id="KW-0175">Coiled coil</keyword>
<organism evidence="2 3">
    <name type="scientific">Treponema parvum</name>
    <dbReference type="NCBI Taxonomy" id="138851"/>
    <lineage>
        <taxon>Bacteria</taxon>
        <taxon>Pseudomonadati</taxon>
        <taxon>Spirochaetota</taxon>
        <taxon>Spirochaetia</taxon>
        <taxon>Spirochaetales</taxon>
        <taxon>Treponemataceae</taxon>
        <taxon>Treponema</taxon>
    </lineage>
</organism>
<sequence length="268" mass="30701">MDNAKIKQILLDIQGTDLDFTVTMTGKASKKVNGLYKPETYEILLHNKNFKSDNQLVYTAVHEYTHHLINEKQLAESGGRQPPKGSRIHTQAFWAKFHELLEIAEQKGYYVLGLENSPELEALTEKIKKEYIETNGRLMQEFGKLLAKAHELCEAAGIRYEDYIDRILCLPRASARDITRTSLVLTDPAVGFDNMKLLSQIKRPDERAAAEQQLLSGKAPDTVRAMLKKKAEKIDPKEKLERERDRLNKMISSLTRRLEFVEESLAQM</sequence>
<accession>A0A975EXZ3</accession>
<evidence type="ECO:0000313" key="3">
    <source>
        <dbReference type="Proteomes" id="UP000671995"/>
    </source>
</evidence>
<gene>
    <name evidence="2" type="ORF">HRI96_01865</name>
</gene>